<keyword evidence="3 5" id="KW-0378">Hydrolase</keyword>
<dbReference type="PROSITE" id="PS01095">
    <property type="entry name" value="GH18_1"/>
    <property type="match status" value="1"/>
</dbReference>
<reference evidence="10" key="3">
    <citation type="submission" date="2023-08" db="EMBL/GenBank/DDBJ databases">
        <title>Reintroducing virulent viruses to syntetic microbiomes.</title>
        <authorList>
            <person name="Wilde J."/>
            <person name="Boyes R."/>
            <person name="Robinson A.V."/>
            <person name="Daisley B.A."/>
            <person name="Allen-Vercoe E."/>
        </authorList>
    </citation>
    <scope>NUCLEOTIDE SEQUENCE</scope>
    <source>
        <strain evidence="10">225I_12FAA</strain>
    </source>
</reference>
<comment type="similarity">
    <text evidence="6">Belongs to the glycosyl hydrolase 18 family.</text>
</comment>
<feature type="domain" description="GH18" evidence="7">
    <location>
        <begin position="30"/>
        <end position="345"/>
    </location>
</feature>
<dbReference type="EMBL" id="VVYX01000003">
    <property type="protein sequence ID" value="KAA5422168.1"/>
    <property type="molecule type" value="Genomic_DNA"/>
</dbReference>
<evidence type="ECO:0000313" key="12">
    <source>
        <dbReference type="Proteomes" id="UP000482653"/>
    </source>
</evidence>
<dbReference type="GO" id="GO:0005975">
    <property type="term" value="P:carbohydrate metabolic process"/>
    <property type="evidence" value="ECO:0007669"/>
    <property type="project" value="InterPro"/>
</dbReference>
<evidence type="ECO:0000256" key="4">
    <source>
        <dbReference type="ARBA" id="ARBA00023295"/>
    </source>
</evidence>
<dbReference type="AlphaFoldDB" id="A0A0P0GRD5"/>
<evidence type="ECO:0000256" key="5">
    <source>
        <dbReference type="RuleBase" id="RU000489"/>
    </source>
</evidence>
<dbReference type="RefSeq" id="WP_022210388.1">
    <property type="nucleotide sequence ID" value="NZ_CP012801.1"/>
</dbReference>
<dbReference type="PANTHER" id="PTHR11177">
    <property type="entry name" value="CHITINASE"/>
    <property type="match status" value="1"/>
</dbReference>
<dbReference type="EMBL" id="CP012801">
    <property type="protein sequence ID" value="ALJ60698.1"/>
    <property type="molecule type" value="Genomic_DNA"/>
</dbReference>
<dbReference type="GO" id="GO:0008061">
    <property type="term" value="F:chitin binding"/>
    <property type="evidence" value="ECO:0007669"/>
    <property type="project" value="InterPro"/>
</dbReference>
<comment type="catalytic activity">
    <reaction evidence="1">
        <text>Random endo-hydrolysis of N-acetyl-beta-D-glucosaminide (1-&gt;4)-beta-linkages in chitin and chitodextrins.</text>
        <dbReference type="EC" id="3.2.1.14"/>
    </reaction>
</comment>
<keyword evidence="4 5" id="KW-0326">Glycosidase</keyword>
<gene>
    <name evidence="8" type="primary">chiA1_2</name>
    <name evidence="8" type="ORF">BcellWH2_03469</name>
    <name evidence="9" type="ORF">F2Y87_03380</name>
    <name evidence="10" type="ORF">RO785_22990</name>
</gene>
<dbReference type="Proteomes" id="UP001266995">
    <property type="component" value="Unassembled WGS sequence"/>
</dbReference>
<organism evidence="8 11">
    <name type="scientific">Bacteroides cellulosilyticus</name>
    <dbReference type="NCBI Taxonomy" id="246787"/>
    <lineage>
        <taxon>Bacteria</taxon>
        <taxon>Pseudomonadati</taxon>
        <taxon>Bacteroidota</taxon>
        <taxon>Bacteroidia</taxon>
        <taxon>Bacteroidales</taxon>
        <taxon>Bacteroidaceae</taxon>
        <taxon>Bacteroides</taxon>
    </lineage>
</organism>
<evidence type="ECO:0000256" key="1">
    <source>
        <dbReference type="ARBA" id="ARBA00000822"/>
    </source>
</evidence>
<evidence type="ECO:0000256" key="6">
    <source>
        <dbReference type="RuleBase" id="RU004453"/>
    </source>
</evidence>
<dbReference type="PROSITE" id="PS51257">
    <property type="entry name" value="PROKAR_LIPOPROTEIN"/>
    <property type="match status" value="1"/>
</dbReference>
<dbReference type="KEGG" id="bcel:BcellWH2_03469"/>
<evidence type="ECO:0000256" key="3">
    <source>
        <dbReference type="ARBA" id="ARBA00022801"/>
    </source>
</evidence>
<dbReference type="Gene3D" id="3.20.20.80">
    <property type="entry name" value="Glycosidases"/>
    <property type="match status" value="1"/>
</dbReference>
<evidence type="ECO:0000313" key="9">
    <source>
        <dbReference type="EMBL" id="KAA5422168.1"/>
    </source>
</evidence>
<dbReference type="SUPFAM" id="SSF51445">
    <property type="entry name" value="(Trans)glycosidases"/>
    <property type="match status" value="1"/>
</dbReference>
<dbReference type="InterPro" id="IPR017853">
    <property type="entry name" value="GH"/>
</dbReference>
<proteinExistence type="inferred from homology"/>
<dbReference type="PATRIC" id="fig|246787.4.peg.3586"/>
<evidence type="ECO:0000256" key="2">
    <source>
        <dbReference type="ARBA" id="ARBA00012729"/>
    </source>
</evidence>
<dbReference type="PANTHER" id="PTHR11177:SF317">
    <property type="entry name" value="CHITINASE 12-RELATED"/>
    <property type="match status" value="1"/>
</dbReference>
<reference evidence="8 11" key="1">
    <citation type="journal article" date="2015" name="Science">
        <title>Genetic determinants of in vivo fitness and diet responsiveness in multiple human gut Bacteroides.</title>
        <authorList>
            <person name="Wu M."/>
            <person name="McNulty N.P."/>
            <person name="Rodionov D.A."/>
            <person name="Khoroshkin M.S."/>
            <person name="Griffin N.W."/>
            <person name="Cheng J."/>
            <person name="Latreille P."/>
            <person name="Kerstetter R.A."/>
            <person name="Terrapon N."/>
            <person name="Henrissat B."/>
            <person name="Osterman A.L."/>
            <person name="Gordon J.I."/>
        </authorList>
    </citation>
    <scope>NUCLEOTIDE SEQUENCE [LARGE SCALE GENOMIC DNA]</scope>
    <source>
        <strain evidence="8 11">WH2</strain>
    </source>
</reference>
<evidence type="ECO:0000313" key="11">
    <source>
        <dbReference type="Proteomes" id="UP000061809"/>
    </source>
</evidence>
<dbReference type="EC" id="3.2.1.14" evidence="2"/>
<dbReference type="InterPro" id="IPR050314">
    <property type="entry name" value="Glycosyl_Hydrlase_18"/>
</dbReference>
<dbReference type="Pfam" id="PF00704">
    <property type="entry name" value="Glyco_hydro_18"/>
    <property type="match status" value="1"/>
</dbReference>
<dbReference type="InterPro" id="IPR001223">
    <property type="entry name" value="Glyco_hydro18_cat"/>
</dbReference>
<dbReference type="EMBL" id="JAVSNH010000002">
    <property type="protein sequence ID" value="MDT4513837.1"/>
    <property type="molecule type" value="Genomic_DNA"/>
</dbReference>
<evidence type="ECO:0000259" key="7">
    <source>
        <dbReference type="PROSITE" id="PS51910"/>
    </source>
</evidence>
<dbReference type="InterPro" id="IPR001579">
    <property type="entry name" value="Glyco_hydro_18_chit_AS"/>
</dbReference>
<dbReference type="PROSITE" id="PS51910">
    <property type="entry name" value="GH18_2"/>
    <property type="match status" value="1"/>
</dbReference>
<dbReference type="GO" id="GO:0008843">
    <property type="term" value="F:endochitinase activity"/>
    <property type="evidence" value="ECO:0007669"/>
    <property type="project" value="UniProtKB-EC"/>
</dbReference>
<evidence type="ECO:0000313" key="8">
    <source>
        <dbReference type="EMBL" id="ALJ60698.1"/>
    </source>
</evidence>
<dbReference type="Proteomes" id="UP000061809">
    <property type="component" value="Chromosome"/>
</dbReference>
<reference evidence="9 12" key="2">
    <citation type="journal article" date="2019" name="Nat. Med.">
        <title>A library of human gut bacterial isolates paired with longitudinal multiomics data enables mechanistic microbiome research.</title>
        <authorList>
            <person name="Poyet M."/>
            <person name="Groussin M."/>
            <person name="Gibbons S.M."/>
            <person name="Avila-Pacheco J."/>
            <person name="Jiang X."/>
            <person name="Kearney S.M."/>
            <person name="Perrotta A.R."/>
            <person name="Berdy B."/>
            <person name="Zhao S."/>
            <person name="Lieberman T.D."/>
            <person name="Swanson P.K."/>
            <person name="Smith M."/>
            <person name="Roesemann S."/>
            <person name="Alexander J.E."/>
            <person name="Rich S.A."/>
            <person name="Livny J."/>
            <person name="Vlamakis H."/>
            <person name="Clish C."/>
            <person name="Bullock K."/>
            <person name="Deik A."/>
            <person name="Scott J."/>
            <person name="Pierce K.A."/>
            <person name="Xavier R.J."/>
            <person name="Alm E.J."/>
        </authorList>
    </citation>
    <scope>NUCLEOTIDE SEQUENCE [LARGE SCALE GENOMIC DNA]</scope>
    <source>
        <strain evidence="9 12">BIOML-A8</strain>
    </source>
</reference>
<protein>
    <recommendedName>
        <fullName evidence="2">chitinase</fullName>
        <ecNumber evidence="2">3.2.1.14</ecNumber>
    </recommendedName>
</protein>
<name>A0A0P0GRD5_9BACE</name>
<evidence type="ECO:0000313" key="10">
    <source>
        <dbReference type="EMBL" id="MDT4513837.1"/>
    </source>
</evidence>
<dbReference type="SMART" id="SM00636">
    <property type="entry name" value="Glyco_18"/>
    <property type="match status" value="1"/>
</dbReference>
<accession>A0A0P0GRD5</accession>
<dbReference type="Gene3D" id="3.40.5.30">
    <property type="entry name" value="(Trans)glycosidases - domain 2"/>
    <property type="match status" value="1"/>
</dbReference>
<dbReference type="InterPro" id="IPR011583">
    <property type="entry name" value="Chitinase_II/V-like_cat"/>
</dbReference>
<dbReference type="Proteomes" id="UP000482653">
    <property type="component" value="Unassembled WGS sequence"/>
</dbReference>
<sequence>MKYLTLWALLCILFGCGGTSQEEPPKKPSKIIFGYLQYEQLPEYQIPWDQLTHLSIAFGRATEEGGLADAANIEKLLPIFREGQKKGVKVLLSAGGGGNKAIMAGVLLNDTYRNRFKKELLKAVEDWGFDGLDIDYEHWAGGPEGYGEGDKEKVALLENFYKELRTELPKGKLLTAAVSADYPEWNGGWGNYNVYTNSMFEYLDLVNIMVYDFTGGWKSSKVAQHASMEHFRMAAKRWSEIRGVPKEKIILGVPFYGVHFVSAETPVGATHMPYKEILTNYPNEQATEKDEIGLLFYNGKPTMRAKAGYVNDNGYGGIMIWAISHDSPNKEESLLQVLYDAFTEH</sequence>